<name>A0A0G1NRA7_9BACT</name>
<accession>A0A0G1NRA7</accession>
<dbReference type="InterPro" id="IPR043993">
    <property type="entry name" value="T4SS_pilin"/>
</dbReference>
<sequence length="232" mass="24605">MREKKFILFSIFALLAIFGMAGFVNAVGYEIPFPSAVEKAAAGEGIAGYVNRLYIYALGLVGLTALGAIIFGGILYTTSAGNPSLQGDAKKRINSALIGLGILLTSYLILYTINPDLVNLRNPSIAANYTIKAPELGATRECKGSTDCGAGYRCEGYIADVSKGACILIYQTQCQTGADCGDGYNCTNGRCERMSTLIAQNCGVFTKGYACNTYKNCSWQGPNLDSGVCLNK</sequence>
<evidence type="ECO:0000313" key="2">
    <source>
        <dbReference type="EMBL" id="KKU22862.1"/>
    </source>
</evidence>
<comment type="caution">
    <text evidence="2">The sequence shown here is derived from an EMBL/GenBank/DDBJ whole genome shotgun (WGS) entry which is preliminary data.</text>
</comment>
<dbReference type="AlphaFoldDB" id="A0A0G1NRA7"/>
<dbReference type="Proteomes" id="UP000034569">
    <property type="component" value="Unassembled WGS sequence"/>
</dbReference>
<gene>
    <name evidence="2" type="ORF">UX33_C0003G0026</name>
</gene>
<keyword evidence="1" id="KW-0472">Membrane</keyword>
<feature type="transmembrane region" description="Helical" evidence="1">
    <location>
        <begin position="53"/>
        <end position="76"/>
    </location>
</feature>
<keyword evidence="1" id="KW-0812">Transmembrane</keyword>
<reference evidence="2 3" key="1">
    <citation type="journal article" date="2015" name="Nature">
        <title>rRNA introns, odd ribosomes, and small enigmatic genomes across a large radiation of phyla.</title>
        <authorList>
            <person name="Brown C.T."/>
            <person name="Hug L.A."/>
            <person name="Thomas B.C."/>
            <person name="Sharon I."/>
            <person name="Castelle C.J."/>
            <person name="Singh A."/>
            <person name="Wilkins M.J."/>
            <person name="Williams K.H."/>
            <person name="Banfield J.F."/>
        </authorList>
    </citation>
    <scope>NUCLEOTIDE SEQUENCE [LARGE SCALE GENOMIC DNA]</scope>
</reference>
<dbReference type="Pfam" id="PF18895">
    <property type="entry name" value="T4SS_pilin"/>
    <property type="match status" value="1"/>
</dbReference>
<proteinExistence type="predicted"/>
<keyword evidence="1" id="KW-1133">Transmembrane helix</keyword>
<feature type="transmembrane region" description="Helical" evidence="1">
    <location>
        <begin position="96"/>
        <end position="113"/>
    </location>
</feature>
<protein>
    <submittedName>
        <fullName evidence="2">Uncharacterized protein</fullName>
    </submittedName>
</protein>
<evidence type="ECO:0000256" key="1">
    <source>
        <dbReference type="SAM" id="Phobius"/>
    </source>
</evidence>
<dbReference type="EMBL" id="LCLU01000003">
    <property type="protein sequence ID" value="KKU22862.1"/>
    <property type="molecule type" value="Genomic_DNA"/>
</dbReference>
<evidence type="ECO:0000313" key="3">
    <source>
        <dbReference type="Proteomes" id="UP000034569"/>
    </source>
</evidence>
<organism evidence="2 3">
    <name type="scientific">Candidatus Azambacteria bacterium GW2011_GWC1_46_13</name>
    <dbReference type="NCBI Taxonomy" id="1618619"/>
    <lineage>
        <taxon>Bacteria</taxon>
        <taxon>Candidatus Azamiibacteriota</taxon>
    </lineage>
</organism>